<dbReference type="PANTHER" id="PTHR46279">
    <property type="entry name" value="RING/U-BOX SUPERFAMILY PROTEIN"/>
    <property type="match status" value="1"/>
</dbReference>
<keyword evidence="7" id="KW-0479">Metal-binding</keyword>
<dbReference type="Proteomes" id="UP000516437">
    <property type="component" value="Chromosome 4"/>
</dbReference>
<evidence type="ECO:0000256" key="7">
    <source>
        <dbReference type="ARBA" id="ARBA00022723"/>
    </source>
</evidence>
<evidence type="ECO:0000256" key="14">
    <source>
        <dbReference type="ARBA" id="ARBA00024209"/>
    </source>
</evidence>
<dbReference type="Pfam" id="PF13947">
    <property type="entry name" value="GUB_WAK_bind"/>
    <property type="match status" value="1"/>
</dbReference>
<keyword evidence="13 17" id="KW-0472">Membrane</keyword>
<accession>A0A6A1VTY4</accession>
<evidence type="ECO:0000256" key="17">
    <source>
        <dbReference type="SAM" id="Phobius"/>
    </source>
</evidence>
<dbReference type="InterPro" id="IPR013083">
    <property type="entry name" value="Znf_RING/FYVE/PHD"/>
</dbReference>
<evidence type="ECO:0000256" key="8">
    <source>
        <dbReference type="ARBA" id="ARBA00022729"/>
    </source>
</evidence>
<gene>
    <name evidence="19" type="ORF">CJ030_MR4G002291</name>
</gene>
<keyword evidence="20" id="KW-1185">Reference proteome</keyword>
<comment type="caution">
    <text evidence="19">The sequence shown here is derived from an EMBL/GenBank/DDBJ whole genome shotgun (WGS) entry which is preliminary data.</text>
</comment>
<organism evidence="19 20">
    <name type="scientific">Morella rubra</name>
    <name type="common">Chinese bayberry</name>
    <dbReference type="NCBI Taxonomy" id="262757"/>
    <lineage>
        <taxon>Eukaryota</taxon>
        <taxon>Viridiplantae</taxon>
        <taxon>Streptophyta</taxon>
        <taxon>Embryophyta</taxon>
        <taxon>Tracheophyta</taxon>
        <taxon>Spermatophyta</taxon>
        <taxon>Magnoliopsida</taxon>
        <taxon>eudicotyledons</taxon>
        <taxon>Gunneridae</taxon>
        <taxon>Pentapetalae</taxon>
        <taxon>rosids</taxon>
        <taxon>fabids</taxon>
        <taxon>Fagales</taxon>
        <taxon>Myricaceae</taxon>
        <taxon>Morella</taxon>
    </lineage>
</organism>
<feature type="region of interest" description="Disordered" evidence="16">
    <location>
        <begin position="245"/>
        <end position="265"/>
    </location>
</feature>
<dbReference type="PANTHER" id="PTHR46279:SF31">
    <property type="entry name" value="RING-H2 FINGER PROTEIN ATL20-LIKE ISOFORM X1"/>
    <property type="match status" value="1"/>
</dbReference>
<dbReference type="AlphaFoldDB" id="A0A6A1VTY4"/>
<dbReference type="GO" id="GO:0061630">
    <property type="term" value="F:ubiquitin protein ligase activity"/>
    <property type="evidence" value="ECO:0007669"/>
    <property type="project" value="UniProtKB-EC"/>
</dbReference>
<dbReference type="SUPFAM" id="SSF57850">
    <property type="entry name" value="RING/U-box"/>
    <property type="match status" value="1"/>
</dbReference>
<feature type="transmembrane region" description="Helical" evidence="17">
    <location>
        <begin position="116"/>
        <end position="139"/>
    </location>
</feature>
<evidence type="ECO:0000256" key="6">
    <source>
        <dbReference type="ARBA" id="ARBA00022692"/>
    </source>
</evidence>
<evidence type="ECO:0000256" key="16">
    <source>
        <dbReference type="SAM" id="MobiDB-lite"/>
    </source>
</evidence>
<evidence type="ECO:0000256" key="5">
    <source>
        <dbReference type="ARBA" id="ARBA00022679"/>
    </source>
</evidence>
<evidence type="ECO:0000256" key="9">
    <source>
        <dbReference type="ARBA" id="ARBA00022771"/>
    </source>
</evidence>
<dbReference type="InterPro" id="IPR046948">
    <property type="entry name" value="ATL20-22-like"/>
</dbReference>
<keyword evidence="11" id="KW-0862">Zinc</keyword>
<dbReference type="EC" id="2.3.2.27" evidence="4"/>
<dbReference type="InterPro" id="IPR025287">
    <property type="entry name" value="WAK_GUB"/>
</dbReference>
<dbReference type="SMART" id="SM00184">
    <property type="entry name" value="RING"/>
    <property type="match status" value="1"/>
</dbReference>
<keyword evidence="6 17" id="KW-0812">Transmembrane</keyword>
<comment type="catalytic activity">
    <reaction evidence="1">
        <text>S-ubiquitinyl-[E2 ubiquitin-conjugating enzyme]-L-cysteine + [acceptor protein]-L-lysine = [E2 ubiquitin-conjugating enzyme]-L-cysteine + N(6)-ubiquitinyl-[acceptor protein]-L-lysine.</text>
        <dbReference type="EC" id="2.3.2.27"/>
    </reaction>
</comment>
<keyword evidence="10" id="KW-0833">Ubl conjugation pathway</keyword>
<keyword evidence="8" id="KW-0732">Signal</keyword>
<dbReference type="OrthoDB" id="8062037at2759"/>
<dbReference type="PROSITE" id="PS50089">
    <property type="entry name" value="ZF_RING_2"/>
    <property type="match status" value="1"/>
</dbReference>
<dbReference type="EMBL" id="RXIC02000022">
    <property type="protein sequence ID" value="KAB1215496.1"/>
    <property type="molecule type" value="Genomic_DNA"/>
</dbReference>
<keyword evidence="12 17" id="KW-1133">Transmembrane helix</keyword>
<dbReference type="InterPro" id="IPR001841">
    <property type="entry name" value="Znf_RING"/>
</dbReference>
<evidence type="ECO:0000256" key="10">
    <source>
        <dbReference type="ARBA" id="ARBA00022786"/>
    </source>
</evidence>
<keyword evidence="5" id="KW-0808">Transferase</keyword>
<evidence type="ECO:0000256" key="2">
    <source>
        <dbReference type="ARBA" id="ARBA00004167"/>
    </source>
</evidence>
<evidence type="ECO:0000256" key="11">
    <source>
        <dbReference type="ARBA" id="ARBA00022833"/>
    </source>
</evidence>
<proteinExistence type="inferred from homology"/>
<name>A0A6A1VTY4_9ROSI</name>
<evidence type="ECO:0000256" key="1">
    <source>
        <dbReference type="ARBA" id="ARBA00000900"/>
    </source>
</evidence>
<evidence type="ECO:0000313" key="19">
    <source>
        <dbReference type="EMBL" id="KAB1215496.1"/>
    </source>
</evidence>
<evidence type="ECO:0000256" key="13">
    <source>
        <dbReference type="ARBA" id="ARBA00023136"/>
    </source>
</evidence>
<evidence type="ECO:0000256" key="15">
    <source>
        <dbReference type="PROSITE-ProRule" id="PRU00175"/>
    </source>
</evidence>
<dbReference type="Gene3D" id="3.30.40.10">
    <property type="entry name" value="Zinc/RING finger domain, C3HC4 (zinc finger)"/>
    <property type="match status" value="1"/>
</dbReference>
<protein>
    <recommendedName>
        <fullName evidence="4">RING-type E3 ubiquitin transferase</fullName>
        <ecNumber evidence="4">2.3.2.27</ecNumber>
    </recommendedName>
</protein>
<dbReference type="GO" id="GO:0030247">
    <property type="term" value="F:polysaccharide binding"/>
    <property type="evidence" value="ECO:0007669"/>
    <property type="project" value="InterPro"/>
</dbReference>
<dbReference type="GO" id="GO:0008270">
    <property type="term" value="F:zinc ion binding"/>
    <property type="evidence" value="ECO:0007669"/>
    <property type="project" value="UniProtKB-KW"/>
</dbReference>
<comment type="similarity">
    <text evidence="14">Belongs to the RING-type zinc finger family. ATL subfamily.</text>
</comment>
<comment type="subcellular location">
    <subcellularLocation>
        <location evidence="2">Membrane</location>
        <topology evidence="2">Single-pass membrane protein</topology>
    </subcellularLocation>
</comment>
<feature type="domain" description="RING-type" evidence="18">
    <location>
        <begin position="196"/>
        <end position="238"/>
    </location>
</feature>
<evidence type="ECO:0000256" key="12">
    <source>
        <dbReference type="ARBA" id="ARBA00022989"/>
    </source>
</evidence>
<dbReference type="Pfam" id="PF13639">
    <property type="entry name" value="zf-RING_2"/>
    <property type="match status" value="1"/>
</dbReference>
<evidence type="ECO:0000259" key="18">
    <source>
        <dbReference type="PROSITE" id="PS50089"/>
    </source>
</evidence>
<sequence length="265" mass="29202">MASFLILCSSSFSPKNPDVKFPFRLKQSPEACGYPGFDLSCNNRSQTILSLPYSGDFVVRGISYLGQSIFIDDQENCLFRRFLHNFSLSGSPFRFESSGTFTFFKLGQRDRVSVKYGIALGLGVPGILSVIGVSCYLCGLARIHTRRRRLNTELSSSIAPQRAVVSTGLDGPTIESYPKTLLGESRRLPKPNDNTCPICLSEYQPKEELRTIPECHHYFHAKCVDEWLRMNATCPLCRNSPDSSAAVTPSSLSTSSSSSSSLVAV</sequence>
<reference evidence="19 20" key="1">
    <citation type="journal article" date="2019" name="Plant Biotechnol. J.">
        <title>The red bayberry genome and genetic basis of sex determination.</title>
        <authorList>
            <person name="Jia H.M."/>
            <person name="Jia H.J."/>
            <person name="Cai Q.L."/>
            <person name="Wang Y."/>
            <person name="Zhao H.B."/>
            <person name="Yang W.F."/>
            <person name="Wang G.Y."/>
            <person name="Li Y.H."/>
            <person name="Zhan D.L."/>
            <person name="Shen Y.T."/>
            <person name="Niu Q.F."/>
            <person name="Chang L."/>
            <person name="Qiu J."/>
            <person name="Zhao L."/>
            <person name="Xie H.B."/>
            <person name="Fu W.Y."/>
            <person name="Jin J."/>
            <person name="Li X.W."/>
            <person name="Jiao Y."/>
            <person name="Zhou C.C."/>
            <person name="Tu T."/>
            <person name="Chai C.Y."/>
            <person name="Gao J.L."/>
            <person name="Fan L.J."/>
            <person name="van de Weg E."/>
            <person name="Wang J.Y."/>
            <person name="Gao Z.S."/>
        </authorList>
    </citation>
    <scope>NUCLEOTIDE SEQUENCE [LARGE SCALE GENOMIC DNA]</scope>
    <source>
        <tissue evidence="19">Leaves</tissue>
    </source>
</reference>
<comment type="pathway">
    <text evidence="3">Protein modification; protein ubiquitination.</text>
</comment>
<keyword evidence="9 15" id="KW-0863">Zinc-finger</keyword>
<evidence type="ECO:0000256" key="3">
    <source>
        <dbReference type="ARBA" id="ARBA00004906"/>
    </source>
</evidence>
<evidence type="ECO:0000313" key="20">
    <source>
        <dbReference type="Proteomes" id="UP000516437"/>
    </source>
</evidence>
<evidence type="ECO:0000256" key="4">
    <source>
        <dbReference type="ARBA" id="ARBA00012483"/>
    </source>
</evidence>
<dbReference type="CDD" id="cd16461">
    <property type="entry name" value="RING-H2_EL5-like"/>
    <property type="match status" value="1"/>
</dbReference>
<dbReference type="GO" id="GO:0016020">
    <property type="term" value="C:membrane"/>
    <property type="evidence" value="ECO:0007669"/>
    <property type="project" value="UniProtKB-SubCell"/>
</dbReference>